<dbReference type="OrthoDB" id="324900at2"/>
<dbReference type="HOGENOM" id="CLU_051806_4_1_0"/>
<keyword evidence="1" id="KW-1133">Transmembrane helix</keyword>
<feature type="transmembrane region" description="Helical" evidence="1">
    <location>
        <begin position="256"/>
        <end position="274"/>
    </location>
</feature>
<dbReference type="eggNOG" id="COG1266">
    <property type="taxonomic scope" value="Bacteria"/>
</dbReference>
<feature type="transmembrane region" description="Helical" evidence="1">
    <location>
        <begin position="89"/>
        <end position="109"/>
    </location>
</feature>
<feature type="transmembrane region" description="Helical" evidence="1">
    <location>
        <begin position="42"/>
        <end position="68"/>
    </location>
</feature>
<keyword evidence="1" id="KW-0812">Transmembrane</keyword>
<dbReference type="PANTHER" id="PTHR39430">
    <property type="entry name" value="MEMBRANE-ASSOCIATED PROTEASE-RELATED"/>
    <property type="match status" value="1"/>
</dbReference>
<keyword evidence="1" id="KW-0472">Membrane</keyword>
<dbReference type="STRING" id="926566.Terro_1945"/>
<gene>
    <name evidence="2" type="ordered locus">Terro_1945</name>
</gene>
<feature type="transmembrane region" description="Helical" evidence="1">
    <location>
        <begin position="121"/>
        <end position="145"/>
    </location>
</feature>
<dbReference type="AlphaFoldDB" id="I3ZG63"/>
<keyword evidence="3" id="KW-1185">Reference proteome</keyword>
<dbReference type="KEGG" id="trs:Terro_1945"/>
<reference evidence="2 3" key="1">
    <citation type="submission" date="2012-06" db="EMBL/GenBank/DDBJ databases">
        <title>Complete genome of Terriglobus roseus DSM 18391.</title>
        <authorList>
            <consortium name="US DOE Joint Genome Institute (JGI-PGF)"/>
            <person name="Lucas S."/>
            <person name="Copeland A."/>
            <person name="Lapidus A."/>
            <person name="Glavina del Rio T."/>
            <person name="Dalin E."/>
            <person name="Tice H."/>
            <person name="Bruce D."/>
            <person name="Goodwin L."/>
            <person name="Pitluck S."/>
            <person name="Peters L."/>
            <person name="Mikhailova N."/>
            <person name="Munk A.C.C."/>
            <person name="Kyrpides N."/>
            <person name="Mavromatis K."/>
            <person name="Ivanova N."/>
            <person name="Brettin T."/>
            <person name="Detter J.C."/>
            <person name="Han C."/>
            <person name="Larimer F."/>
            <person name="Land M."/>
            <person name="Hauser L."/>
            <person name="Markowitz V."/>
            <person name="Cheng J.-F."/>
            <person name="Hugenholtz P."/>
            <person name="Woyke T."/>
            <person name="Wu D."/>
            <person name="Brambilla E."/>
            <person name="Klenk H.-P."/>
            <person name="Eisen J.A."/>
        </authorList>
    </citation>
    <scope>NUCLEOTIDE SEQUENCE [LARGE SCALE GENOMIC DNA]</scope>
    <source>
        <strain evidence="3">DSM 18391 / NRRL B-41598 / KBS 63</strain>
    </source>
</reference>
<feature type="transmembrane region" description="Helical" evidence="1">
    <location>
        <begin position="182"/>
        <end position="200"/>
    </location>
</feature>
<name>I3ZG63_TERRK</name>
<evidence type="ECO:0000313" key="2">
    <source>
        <dbReference type="EMBL" id="AFL88231.1"/>
    </source>
</evidence>
<accession>I3ZG63</accession>
<dbReference type="Proteomes" id="UP000006056">
    <property type="component" value="Chromosome"/>
</dbReference>
<dbReference type="EMBL" id="CP003379">
    <property type="protein sequence ID" value="AFL88231.1"/>
    <property type="molecule type" value="Genomic_DNA"/>
</dbReference>
<evidence type="ECO:0000256" key="1">
    <source>
        <dbReference type="SAM" id="Phobius"/>
    </source>
</evidence>
<feature type="transmembrane region" description="Helical" evidence="1">
    <location>
        <begin position="152"/>
        <end position="176"/>
    </location>
</feature>
<protein>
    <recommendedName>
        <fullName evidence="4">CAAX protease self-immunity</fullName>
    </recommendedName>
</protein>
<evidence type="ECO:0008006" key="4">
    <source>
        <dbReference type="Google" id="ProtNLM"/>
    </source>
</evidence>
<evidence type="ECO:0000313" key="3">
    <source>
        <dbReference type="Proteomes" id="UP000006056"/>
    </source>
</evidence>
<proteinExistence type="predicted"/>
<dbReference type="PANTHER" id="PTHR39430:SF1">
    <property type="entry name" value="PROTEASE"/>
    <property type="match status" value="1"/>
</dbReference>
<organism evidence="2 3">
    <name type="scientific">Terriglobus roseus (strain DSM 18391 / NRRL B-41598 / KBS 63)</name>
    <dbReference type="NCBI Taxonomy" id="926566"/>
    <lineage>
        <taxon>Bacteria</taxon>
        <taxon>Pseudomonadati</taxon>
        <taxon>Acidobacteriota</taxon>
        <taxon>Terriglobia</taxon>
        <taxon>Terriglobales</taxon>
        <taxon>Acidobacteriaceae</taxon>
        <taxon>Terriglobus</taxon>
    </lineage>
</organism>
<dbReference type="RefSeq" id="WP_014785800.1">
    <property type="nucleotide sequence ID" value="NC_018014.1"/>
</dbReference>
<sequence length="340" mass="35534">MNGTPPTRPRTNRVASLFLLSAAWIVLSLAVAGEVTKPVPVLWEAIVREIVAAALLAGGFYAIARAYIADLRPLSSIGFVRRPGIAAEFGRGAALGWAIAIALVLPAMLTGNLDLTFSFTSVAITHFFVSAVVLTAFALVVQLVLAGLPLRLLVRATGPAWATAAVIFVVTCLAISGQGGQGRGLIFMALSASLFVAGYLRTRAIWLPLGLQIGWTLGLQLLFGANSPYTPVTYGIVQSDAGGPAWLTGGPFGPEASAFAVLVLIAALVALFRITRDYAWHYTWQPIEGAGAPVVIAPPEEHIREEKKHAAAAPLVQIGGIAPASPAAPDLPATPRDPIL</sequence>